<accession>A0A1V9XCB6</accession>
<dbReference type="SUPFAM" id="SSF57667">
    <property type="entry name" value="beta-beta-alpha zinc fingers"/>
    <property type="match status" value="1"/>
</dbReference>
<dbReference type="STRING" id="418985.A0A1V9XCB6"/>
<dbReference type="AlphaFoldDB" id="A0A1V9XCB6"/>
<sequence>MGRRSHCLPPIVAERRLDGGIGSSGARRSAVAGLDDPDPCDELKPRKDLEKSEGFPLLFHYDGQKRQSMTPFSTCRFGPEPAHSGMSRHPNKVALNASSETDDELRGVTNEELRQPQQLDGELIASIQAVAGSTSSTGLDFRVGEKILVAGAGSGPTGTNMTVRGIVDEASCTVCGKPFQHVDNLRQHMNAHLGVRPYSCRRCPFKTTHRVYLWRHERQHDAAGESGRDLISCSVCSTISLSDYSRALHQKRCQGNASVPDGEREQRSDRRSQSKAT</sequence>
<dbReference type="InterPro" id="IPR013087">
    <property type="entry name" value="Znf_C2H2_type"/>
</dbReference>
<dbReference type="OrthoDB" id="8823111at2759"/>
<evidence type="ECO:0000256" key="5">
    <source>
        <dbReference type="ARBA" id="ARBA00022833"/>
    </source>
</evidence>
<evidence type="ECO:0000256" key="7">
    <source>
        <dbReference type="ARBA" id="ARBA00023125"/>
    </source>
</evidence>
<comment type="subcellular location">
    <subcellularLocation>
        <location evidence="1">Nucleus</location>
    </subcellularLocation>
</comment>
<name>A0A1V9XCB6_9ACAR</name>
<feature type="region of interest" description="Disordered" evidence="11">
    <location>
        <begin position="17"/>
        <end position="47"/>
    </location>
</feature>
<dbReference type="EMBL" id="MNPL01015240">
    <property type="protein sequence ID" value="OQR71169.1"/>
    <property type="molecule type" value="Genomic_DNA"/>
</dbReference>
<evidence type="ECO:0000313" key="14">
    <source>
        <dbReference type="Proteomes" id="UP000192247"/>
    </source>
</evidence>
<organism evidence="13 14">
    <name type="scientific">Tropilaelaps mercedesae</name>
    <dbReference type="NCBI Taxonomy" id="418985"/>
    <lineage>
        <taxon>Eukaryota</taxon>
        <taxon>Metazoa</taxon>
        <taxon>Ecdysozoa</taxon>
        <taxon>Arthropoda</taxon>
        <taxon>Chelicerata</taxon>
        <taxon>Arachnida</taxon>
        <taxon>Acari</taxon>
        <taxon>Parasitiformes</taxon>
        <taxon>Mesostigmata</taxon>
        <taxon>Gamasina</taxon>
        <taxon>Dermanyssoidea</taxon>
        <taxon>Laelapidae</taxon>
        <taxon>Tropilaelaps</taxon>
    </lineage>
</organism>
<keyword evidence="2" id="KW-0479">Metal-binding</keyword>
<feature type="domain" description="C2H2-type" evidence="12">
    <location>
        <begin position="170"/>
        <end position="197"/>
    </location>
</feature>
<keyword evidence="3" id="KW-0677">Repeat</keyword>
<dbReference type="InterPro" id="IPR050457">
    <property type="entry name" value="ZnFinger_BTB_dom_contain"/>
</dbReference>
<keyword evidence="8" id="KW-0804">Transcription</keyword>
<keyword evidence="9" id="KW-0539">Nucleus</keyword>
<evidence type="ECO:0000313" key="13">
    <source>
        <dbReference type="EMBL" id="OQR71169.1"/>
    </source>
</evidence>
<evidence type="ECO:0000259" key="12">
    <source>
        <dbReference type="PROSITE" id="PS50157"/>
    </source>
</evidence>
<feature type="region of interest" description="Disordered" evidence="11">
    <location>
        <begin position="252"/>
        <end position="277"/>
    </location>
</feature>
<keyword evidence="14" id="KW-1185">Reference proteome</keyword>
<keyword evidence="7" id="KW-0238">DNA-binding</keyword>
<dbReference type="GO" id="GO:0008270">
    <property type="term" value="F:zinc ion binding"/>
    <property type="evidence" value="ECO:0007669"/>
    <property type="project" value="UniProtKB-KW"/>
</dbReference>
<gene>
    <name evidence="13" type="ORF">BIW11_04021</name>
</gene>
<dbReference type="SMART" id="SM00355">
    <property type="entry name" value="ZnF_C2H2"/>
    <property type="match status" value="2"/>
</dbReference>
<evidence type="ECO:0000256" key="11">
    <source>
        <dbReference type="SAM" id="MobiDB-lite"/>
    </source>
</evidence>
<protein>
    <submittedName>
        <fullName evidence="13">Zinc finger protein 596 isoform 1</fullName>
    </submittedName>
</protein>
<dbReference type="PANTHER" id="PTHR46105:SF5">
    <property type="entry name" value="ZINC FINGER AND BTB DOMAIN-CONTAINING PROTEIN 44 ISOFORM X1"/>
    <property type="match status" value="1"/>
</dbReference>
<evidence type="ECO:0000256" key="8">
    <source>
        <dbReference type="ARBA" id="ARBA00023163"/>
    </source>
</evidence>
<reference evidence="13 14" key="1">
    <citation type="journal article" date="2017" name="Gigascience">
        <title>Draft genome of the honey bee ectoparasitic mite, Tropilaelaps mercedesae, is shaped by the parasitic life history.</title>
        <authorList>
            <person name="Dong X."/>
            <person name="Armstrong S.D."/>
            <person name="Xia D."/>
            <person name="Makepeace B.L."/>
            <person name="Darby A.C."/>
            <person name="Kadowaki T."/>
        </authorList>
    </citation>
    <scope>NUCLEOTIDE SEQUENCE [LARGE SCALE GENOMIC DNA]</scope>
    <source>
        <strain evidence="13">Wuxi-XJTLU</strain>
    </source>
</reference>
<proteinExistence type="predicted"/>
<dbReference type="PROSITE" id="PS00028">
    <property type="entry name" value="ZINC_FINGER_C2H2_1"/>
    <property type="match status" value="1"/>
</dbReference>
<dbReference type="PROSITE" id="PS50157">
    <property type="entry name" value="ZINC_FINGER_C2H2_2"/>
    <property type="match status" value="1"/>
</dbReference>
<keyword evidence="6" id="KW-0805">Transcription regulation</keyword>
<feature type="compositionally biased region" description="Low complexity" evidence="11">
    <location>
        <begin position="24"/>
        <end position="33"/>
    </location>
</feature>
<dbReference type="InterPro" id="IPR036236">
    <property type="entry name" value="Znf_C2H2_sf"/>
</dbReference>
<evidence type="ECO:0000256" key="4">
    <source>
        <dbReference type="ARBA" id="ARBA00022771"/>
    </source>
</evidence>
<evidence type="ECO:0000256" key="1">
    <source>
        <dbReference type="ARBA" id="ARBA00004123"/>
    </source>
</evidence>
<keyword evidence="4 10" id="KW-0863">Zinc-finger</keyword>
<evidence type="ECO:0000256" key="2">
    <source>
        <dbReference type="ARBA" id="ARBA00022723"/>
    </source>
</evidence>
<dbReference type="Proteomes" id="UP000192247">
    <property type="component" value="Unassembled WGS sequence"/>
</dbReference>
<comment type="caution">
    <text evidence="13">The sequence shown here is derived from an EMBL/GenBank/DDBJ whole genome shotgun (WGS) entry which is preliminary data.</text>
</comment>
<dbReference type="GO" id="GO:0000981">
    <property type="term" value="F:DNA-binding transcription factor activity, RNA polymerase II-specific"/>
    <property type="evidence" value="ECO:0007669"/>
    <property type="project" value="TreeGrafter"/>
</dbReference>
<dbReference type="GO" id="GO:0000978">
    <property type="term" value="F:RNA polymerase II cis-regulatory region sequence-specific DNA binding"/>
    <property type="evidence" value="ECO:0007669"/>
    <property type="project" value="TreeGrafter"/>
</dbReference>
<evidence type="ECO:0000256" key="6">
    <source>
        <dbReference type="ARBA" id="ARBA00023015"/>
    </source>
</evidence>
<evidence type="ECO:0000256" key="10">
    <source>
        <dbReference type="PROSITE-ProRule" id="PRU00042"/>
    </source>
</evidence>
<dbReference type="PANTHER" id="PTHR46105">
    <property type="entry name" value="AGAP004733-PA"/>
    <property type="match status" value="1"/>
</dbReference>
<evidence type="ECO:0000256" key="9">
    <source>
        <dbReference type="ARBA" id="ARBA00023242"/>
    </source>
</evidence>
<dbReference type="InParanoid" id="A0A1V9XCB6"/>
<dbReference type="GO" id="GO:0005634">
    <property type="term" value="C:nucleus"/>
    <property type="evidence" value="ECO:0007669"/>
    <property type="project" value="UniProtKB-SubCell"/>
</dbReference>
<dbReference type="Gene3D" id="3.30.160.60">
    <property type="entry name" value="Classic Zinc Finger"/>
    <property type="match status" value="2"/>
</dbReference>
<evidence type="ECO:0000256" key="3">
    <source>
        <dbReference type="ARBA" id="ARBA00022737"/>
    </source>
</evidence>
<keyword evidence="5" id="KW-0862">Zinc</keyword>
<feature type="compositionally biased region" description="Basic and acidic residues" evidence="11">
    <location>
        <begin position="261"/>
        <end position="277"/>
    </location>
</feature>